<feature type="domain" description="C2H2-type" evidence="27">
    <location>
        <begin position="2460"/>
        <end position="2489"/>
    </location>
</feature>
<dbReference type="InterPro" id="IPR004345">
    <property type="entry name" value="TB2_DP1_HVA22"/>
</dbReference>
<feature type="compositionally biased region" description="Polar residues" evidence="26">
    <location>
        <begin position="679"/>
        <end position="701"/>
    </location>
</feature>
<dbReference type="Pfam" id="PF02373">
    <property type="entry name" value="JmjC"/>
    <property type="match status" value="1"/>
</dbReference>
<dbReference type="InterPro" id="IPR054503">
    <property type="entry name" value="KDM3AB_Tudor"/>
</dbReference>
<evidence type="ECO:0000256" key="4">
    <source>
        <dbReference type="ARBA" id="ARBA00008573"/>
    </source>
</evidence>
<sequence length="2657" mass="287966">MELVAGGTAPEQTLPMAALSIFVEFDGCNWKQHSWVKVHAEEVIVLLLEGSLVWAPRKDPVLLQGTRVSVAQWPALTFTPLVDKLGLGSVVPVEYLVDRELRFMSDANGLHLFQMGTDAQNQILLEHAALRETVNALISDKKLQEIFSRGPYSVQGHRVKIYQPEGEEVWLCGVVNRQDTITRLMEVSITETGEMKSVDPRLIHVMLMDNSTPQSEGGTIKAVKSSKGKKKRESIEGRDGRRRKSASDSGCDPATKKLKGDRGEVDSNGSDGGEASRGPWKGGNASGEPGLEQRAKQPSSTFVPQINRNIRFATYTKENGRTLVVQDEPVGGDIPVPFTPYSSATGQTPMAPEVGGAENKEAGKTLEQVSQGMVASAAVVTSSSSTPTTVRISDTGLASGTGPEKQKGSWSQASGENSRNSSLASSGFGVSLSSLSQPLTFGSGRSQSNGVLATENKPLGFSFSSSSAPESQKDSDLSKNLFFQCMSQNLPSSNYFTTVSESMADDSSSRDSFKQSLESLSAGLCKGRSSLGTDTKPGPKTGSSVDRKVPAESMPTLTPAFPRSLLNTRTPESHENLFLQPPKLSREEPSNPFLAFVEKVEHSPFSSFASQASGSSSSANTVTSKATPSWPESHASADSASLAKKKTLFITTDSSKLVSGVLGSALSTGGPSLSAMGNGRSSSPTSSLTQPIEMPTLSSSPTEERPTVGPGQQDNPLLKTFSNVFGRHSSSFLSSPAEFSQENKAPFEAVRRFSLDERSLACRQDSDSSTNSDLSDLSDSEEQLQAKSGLKGIPEHLMGKLGPNGERSAELLLGKGKGKQASKGRPRTAPLKVGQSVLKDVSKVKKLKQSGEPFLQDGSCINVAPHLHKCRECRLERYRKFKEQEQDDSTVACRFFHFRRLVFTRKGVLRVEGFLSPQQSDPDAMNLWIPSSSLAEGIDLETSKYILANVGDQFCQLVMSEKEAMMMVEPHQKVAWKRAVRGVREMCDVCETTLFNIHWVCRKCGFGVCLDCYRLRKSRPRSETEEMGDEEVFSWLKCAKGQSHEPENLMPTQIIPGTALYNIGDMVHAARGKWGIKANCPCISRQSKSVLRPAVTNGMSQLPSITPSASSGNETTFSGGGGAAAITNPEPDQVPKGPSTDSRSEESLRAEGPASNSNSELKAIRPPCPDAAPPSSALHWLADLATQKAKEETKEAGSLRSVLNKESHSPFGLDSFNSTAKVSPLTPKLFNSLLLGPTASNSKTEGSSLRDLLHSGPGKLPQTPLDTGIPFPPVFSASSAGLKNKASLPNFLDHIIASVVENKKTSDSSKRSCNLTDTQKEVKEMVMGLNVLDPHTSHSWLCDGRLLCLHDPSNKNNWKIFRECWKQGQPVLVSGVHKKLKSELWKPEAFSQEFGDQDVDLVNCRNCAIISDVKVRDFWDGFEIICKRLRSEDGQPMVLKLKDWPPGEDFRDMMPTRFEDLMENLPLPEYTKRDGRLNLASRLPSYFVRPDLGPKMYNAYGLITAEDRRVGTTNLHLDVSDAVNVMVYVGIPVGEGAHDEEVLKTIDEGDADEVTKQRIHDGKEKPGALWHIYAAKDAEKIRELLRKVGEEQGQENPPDHDPIHDQSWYLDQILRKRLFEEYGVQGWAIVQFLGDAVFIPAGAPHQVHNLYSCIKVAEDFVSPEHVKHCFRLTQEFRHLSNTHTNHEDKLQVKNIIYHAVKDAVGTLKAHESKLARLIFGTLYPAYSSYKAVKTKNVKEYVKWMMYWIVFAFFTTAETLTDIILSWFPFYFELKIAFVIWLLSPYTKGSSVLYRKFVHPTLSNKEKEIDEYITQARDKSYETMMRVGKRGLNLAANAAVTAAAKGQGVLSEKLRSFSMQDLTLIRDEGALPLQGPDGRLRPGPGGLLDTIEDLGDDPALSVRSSTSQADPRTETSEDDLGDKAPKRTKSIKKVPKAEPVASKTLKTRPKKKSSGGVTLPLVAARVRAPPLLGGLCPSPPRRSSSRQARSHGPRGGRGFLLPIYGHVRHGGGGPVLLQTLEIEADSGSRERSQRAELGEPPPRLAAAAVSFRRRKIGPCPSLRCSPASTTGRGHCQPGGPPTLPAVCPGAPYVTRPTPGECALSSFGPGLRPPPNISSPARSSGMAAAKAEMQLMSPLQISDPFGSFPHSPTMDNYPKLEEMMLLSNGAPQFLGAAGAPEGSGGNSNSSSSSSGGGSGGGSNSGSSAFNPQGEPGEQPYEHLTTESFSDIALNNEKAMVETSYSSQTTRLPPITYTGRFSLEPAPNSGNTLWPEPLFSLVSGLVSMSNPPVSSSSAPSPAASTSSSASQSPPLSCAVPSNDSSPIYSAAPTFPTPNTDIFPEPQSQAFPASAGTALQYPPPAYPATKGGFQVPMIPDYLFPQQQGDLGLGTPDQKPFQGLENRTQQPSLTPLSTIKAFATQSGSQDLKALNTTYQSQLIKPSRMRKYPNRPSKTPPHERPYACPVESCDRRFSRSDELTRHIRIHTGQKPFQCRICMRNFSRSDHLTTHIRTHTGEKPFACDICGRKFARSDERKRHTKIHLRQKDKKADKSVVASSATSSLSSYPSPVATSYPSPAASSFPSPVPTSYSSPGSSTYPSPAHSGFPSPSVATTYASVPPAFPAQVSSFPSAAVTNSFSTSTGLSDMTATFSPRTIEIC</sequence>
<name>A0A8J6G8Q5_MICOH</name>
<comment type="subcellular location">
    <subcellularLocation>
        <location evidence="2">Cytoplasm</location>
    </subcellularLocation>
    <subcellularLocation>
        <location evidence="1 24">Nucleus</location>
    </subcellularLocation>
</comment>
<dbReference type="FunFam" id="3.30.160.60:FF:000324">
    <property type="entry name" value="Early growth response protein 4"/>
    <property type="match status" value="1"/>
</dbReference>
<comment type="similarity">
    <text evidence="4">Belongs to the DP1 family.</text>
</comment>
<dbReference type="InterPro" id="IPR021849">
    <property type="entry name" value="EGR_N"/>
</dbReference>
<keyword evidence="7" id="KW-0677">Repeat</keyword>
<evidence type="ECO:0000256" key="13">
    <source>
        <dbReference type="ARBA" id="ARBA00023004"/>
    </source>
</evidence>
<evidence type="ECO:0000256" key="9">
    <source>
        <dbReference type="ARBA" id="ARBA00022833"/>
    </source>
</evidence>
<feature type="region of interest" description="Disordered" evidence="26">
    <location>
        <begin position="607"/>
        <end position="638"/>
    </location>
</feature>
<keyword evidence="13 25" id="KW-0408">Iron</keyword>
<feature type="compositionally biased region" description="Polar residues" evidence="26">
    <location>
        <begin position="408"/>
        <end position="420"/>
    </location>
</feature>
<dbReference type="Pfam" id="PF11928">
    <property type="entry name" value="DUF3446"/>
    <property type="match status" value="1"/>
</dbReference>
<dbReference type="GO" id="GO:0031490">
    <property type="term" value="F:chromatin DNA binding"/>
    <property type="evidence" value="ECO:0007669"/>
    <property type="project" value="TreeGrafter"/>
</dbReference>
<keyword evidence="18 24" id="KW-0804">Transcription</keyword>
<feature type="compositionally biased region" description="Gly residues" evidence="26">
    <location>
        <begin position="2192"/>
        <end position="2201"/>
    </location>
</feature>
<comment type="similarity">
    <text evidence="20 25">Belongs to the JHDM2 histone demethylase family.</text>
</comment>
<evidence type="ECO:0000256" key="24">
    <source>
        <dbReference type="RuleBase" id="RU363046"/>
    </source>
</evidence>
<evidence type="ECO:0000256" key="2">
    <source>
        <dbReference type="ARBA" id="ARBA00004496"/>
    </source>
</evidence>
<evidence type="ECO:0000256" key="15">
    <source>
        <dbReference type="ARBA" id="ARBA00023108"/>
    </source>
</evidence>
<dbReference type="InterPro" id="IPR036236">
    <property type="entry name" value="Znf_C2H2_sf"/>
</dbReference>
<dbReference type="GO" id="GO:0005737">
    <property type="term" value="C:cytoplasm"/>
    <property type="evidence" value="ECO:0007669"/>
    <property type="project" value="UniProtKB-SubCell"/>
</dbReference>
<evidence type="ECO:0000256" key="3">
    <source>
        <dbReference type="ARBA" id="ARBA00005682"/>
    </source>
</evidence>
<keyword evidence="6 24" id="KW-0479">Metal-binding</keyword>
<dbReference type="InterPro" id="IPR021839">
    <property type="entry name" value="EGR1_C"/>
</dbReference>
<dbReference type="Pfam" id="PF22987">
    <property type="entry name" value="Tudor_KDM3B"/>
    <property type="match status" value="1"/>
</dbReference>
<evidence type="ECO:0000259" key="27">
    <source>
        <dbReference type="PROSITE" id="PS50157"/>
    </source>
</evidence>
<feature type="compositionally biased region" description="Low complexity" evidence="26">
    <location>
        <begin position="2572"/>
        <end position="2599"/>
    </location>
</feature>
<dbReference type="Pfam" id="PF22988">
    <property type="entry name" value="PWWP_KDM3B"/>
    <property type="match status" value="1"/>
</dbReference>
<keyword evidence="14 24" id="KW-0805">Transcription regulation</keyword>
<evidence type="ECO:0000256" key="26">
    <source>
        <dbReference type="SAM" id="MobiDB-lite"/>
    </source>
</evidence>
<keyword evidence="15" id="KW-0090">Biological rhythms</keyword>
<feature type="region of interest" description="Disordered" evidence="26">
    <location>
        <begin position="2531"/>
        <end position="2553"/>
    </location>
</feature>
<feature type="region of interest" description="Disordered" evidence="26">
    <location>
        <begin position="1240"/>
        <end position="1261"/>
    </location>
</feature>
<feature type="region of interest" description="Disordered" evidence="26">
    <location>
        <begin position="2104"/>
        <end position="2123"/>
    </location>
</feature>
<evidence type="ECO:0000313" key="30">
    <source>
        <dbReference type="Proteomes" id="UP000710432"/>
    </source>
</evidence>
<keyword evidence="9 24" id="KW-0862">Zinc</keyword>
<keyword evidence="10" id="KW-0156">Chromatin regulator</keyword>
<evidence type="ECO:0000256" key="17">
    <source>
        <dbReference type="ARBA" id="ARBA00023159"/>
    </source>
</evidence>
<dbReference type="GO" id="GO:0048511">
    <property type="term" value="P:rhythmic process"/>
    <property type="evidence" value="ECO:0007669"/>
    <property type="project" value="UniProtKB-KW"/>
</dbReference>
<evidence type="ECO:0000256" key="23">
    <source>
        <dbReference type="PROSITE-ProRule" id="PRU00042"/>
    </source>
</evidence>
<keyword evidence="12" id="KW-0560">Oxidoreductase</keyword>
<dbReference type="GO" id="GO:0140683">
    <property type="term" value="F:histone H3K9me/H3K9me2 demethylase activity"/>
    <property type="evidence" value="ECO:0007669"/>
    <property type="project" value="UniProtKB-EC"/>
</dbReference>
<dbReference type="PROSITE" id="PS51184">
    <property type="entry name" value="JMJC"/>
    <property type="match status" value="1"/>
</dbReference>
<feature type="compositionally biased region" description="Low complexity" evidence="26">
    <location>
        <begin position="2286"/>
        <end position="2315"/>
    </location>
</feature>
<dbReference type="InterPro" id="IPR003347">
    <property type="entry name" value="JmjC_dom"/>
</dbReference>
<feature type="domain" description="C2H2-type" evidence="27">
    <location>
        <begin position="2490"/>
        <end position="2517"/>
    </location>
</feature>
<feature type="compositionally biased region" description="Polar residues" evidence="26">
    <location>
        <begin position="296"/>
        <end position="305"/>
    </location>
</feature>
<evidence type="ECO:0000259" key="28">
    <source>
        <dbReference type="PROSITE" id="PS51184"/>
    </source>
</evidence>
<feature type="region of interest" description="Disordered" evidence="26">
    <location>
        <begin position="1098"/>
        <end position="1176"/>
    </location>
</feature>
<evidence type="ECO:0000256" key="14">
    <source>
        <dbReference type="ARBA" id="ARBA00023015"/>
    </source>
</evidence>
<dbReference type="PANTHER" id="PTHR12549">
    <property type="entry name" value="JMJC DOMAIN-CONTAINING HISTONE DEMETHYLATION PROTEIN"/>
    <property type="match status" value="1"/>
</dbReference>
<evidence type="ECO:0000256" key="22">
    <source>
        <dbReference type="ARBA" id="ARBA00062410"/>
    </source>
</evidence>
<evidence type="ECO:0000256" key="25">
    <source>
        <dbReference type="RuleBase" id="RU369087"/>
    </source>
</evidence>
<evidence type="ECO:0000313" key="29">
    <source>
        <dbReference type="EMBL" id="KAH0506164.1"/>
    </source>
</evidence>
<feature type="region of interest" description="Disordered" evidence="26">
    <location>
        <begin position="2170"/>
        <end position="2219"/>
    </location>
</feature>
<keyword evidence="5" id="KW-0963">Cytoplasm</keyword>
<feature type="region of interest" description="Disordered" evidence="26">
    <location>
        <begin position="2286"/>
        <end position="2345"/>
    </location>
</feature>
<dbReference type="InterPro" id="IPR045109">
    <property type="entry name" value="LSDs-like"/>
</dbReference>
<dbReference type="SUPFAM" id="SSF51197">
    <property type="entry name" value="Clavaminate synthase-like"/>
    <property type="match status" value="1"/>
</dbReference>
<dbReference type="GO" id="GO:0070988">
    <property type="term" value="P:demethylation"/>
    <property type="evidence" value="ECO:0007669"/>
    <property type="project" value="UniProtKB-UniRule"/>
</dbReference>
<dbReference type="Pfam" id="PF00096">
    <property type="entry name" value="zf-C2H2"/>
    <property type="match status" value="3"/>
</dbReference>
<comment type="catalytic activity">
    <reaction evidence="21 25">
        <text>N(6),N(6)-dimethyl-L-lysyl(9)-[histone H3] + 2 2-oxoglutarate + 2 O2 = L-lysyl(9)-[histone H3] + 2 formaldehyde + 2 succinate + 2 CO2</text>
        <dbReference type="Rhea" id="RHEA:60188"/>
        <dbReference type="Rhea" id="RHEA-COMP:15541"/>
        <dbReference type="Rhea" id="RHEA-COMP:15546"/>
        <dbReference type="ChEBI" id="CHEBI:15379"/>
        <dbReference type="ChEBI" id="CHEBI:16526"/>
        <dbReference type="ChEBI" id="CHEBI:16810"/>
        <dbReference type="ChEBI" id="CHEBI:16842"/>
        <dbReference type="ChEBI" id="CHEBI:29969"/>
        <dbReference type="ChEBI" id="CHEBI:30031"/>
        <dbReference type="ChEBI" id="CHEBI:61976"/>
        <dbReference type="EC" id="1.14.11.65"/>
    </reaction>
</comment>
<evidence type="ECO:0000256" key="7">
    <source>
        <dbReference type="ARBA" id="ARBA00022737"/>
    </source>
</evidence>
<dbReference type="PROSITE" id="PS00028">
    <property type="entry name" value="ZINC_FINGER_C2H2_1"/>
    <property type="match status" value="3"/>
</dbReference>
<evidence type="ECO:0000256" key="19">
    <source>
        <dbReference type="ARBA" id="ARBA00023242"/>
    </source>
</evidence>
<dbReference type="InterPro" id="IPR013087">
    <property type="entry name" value="Znf_C2H2_type"/>
</dbReference>
<feature type="region of interest" description="Disordered" evidence="26">
    <location>
        <begin position="379"/>
        <end position="423"/>
    </location>
</feature>
<accession>A0A8J6G8Q5</accession>
<evidence type="ECO:0000256" key="1">
    <source>
        <dbReference type="ARBA" id="ARBA00004123"/>
    </source>
</evidence>
<feature type="region of interest" description="Disordered" evidence="26">
    <location>
        <begin position="2440"/>
        <end position="2460"/>
    </location>
</feature>
<dbReference type="PANTHER" id="PTHR12549:SF8">
    <property type="entry name" value="LYSINE-SPECIFIC DEMETHYLASE 3B"/>
    <property type="match status" value="1"/>
</dbReference>
<reference evidence="29" key="1">
    <citation type="submission" date="2020-03" db="EMBL/GenBank/DDBJ databases">
        <title>Studies in the Genomics of Life Span.</title>
        <authorList>
            <person name="Glass D."/>
        </authorList>
    </citation>
    <scope>NUCLEOTIDE SEQUENCE</scope>
    <source>
        <strain evidence="29">LTLLF</strain>
        <tissue evidence="29">Muscle</tissue>
    </source>
</reference>
<feature type="region of interest" description="Disordered" evidence="26">
    <location>
        <begin position="670"/>
        <end position="718"/>
    </location>
</feature>
<dbReference type="Proteomes" id="UP000710432">
    <property type="component" value="Unassembled WGS sequence"/>
</dbReference>
<protein>
    <recommendedName>
        <fullName evidence="24 25">Multifunctional fusion protein</fullName>
    </recommendedName>
    <domain>
        <recommendedName>
            <fullName evidence="25">Lysine-specific demethylase</fullName>
            <ecNumber evidence="25">1.14.11.65</ecNumber>
        </recommendedName>
    </domain>
    <domain>
        <recommendedName>
            <fullName evidence="24">Early growth response protein</fullName>
        </recommendedName>
    </domain>
</protein>
<evidence type="ECO:0000256" key="16">
    <source>
        <dbReference type="ARBA" id="ARBA00023125"/>
    </source>
</evidence>
<feature type="domain" description="C2H2-type" evidence="27">
    <location>
        <begin position="2518"/>
        <end position="2545"/>
    </location>
</feature>
<feature type="compositionally biased region" description="Basic and acidic residues" evidence="26">
    <location>
        <begin position="254"/>
        <end position="265"/>
    </location>
</feature>
<dbReference type="Gene3D" id="3.30.160.60">
    <property type="entry name" value="Classic Zinc Finger"/>
    <property type="match status" value="3"/>
</dbReference>
<feature type="region of interest" description="Disordered" evidence="26">
    <location>
        <begin position="524"/>
        <end position="568"/>
    </location>
</feature>
<dbReference type="SUPFAM" id="SSF57667">
    <property type="entry name" value="beta-beta-alpha zinc fingers"/>
    <property type="match status" value="2"/>
</dbReference>
<evidence type="ECO:0000256" key="12">
    <source>
        <dbReference type="ARBA" id="ARBA00023002"/>
    </source>
</evidence>
<feature type="compositionally biased region" description="Polar residues" evidence="26">
    <location>
        <begin position="1098"/>
        <end position="1117"/>
    </location>
</feature>
<feature type="region of interest" description="Disordered" evidence="26">
    <location>
        <begin position="209"/>
        <end position="305"/>
    </location>
</feature>
<feature type="domain" description="JmjC" evidence="28">
    <location>
        <begin position="1454"/>
        <end position="1677"/>
    </location>
</feature>
<comment type="caution">
    <text evidence="29">The sequence shown here is derived from an EMBL/GenBank/DDBJ whole genome shotgun (WGS) entry which is preliminary data.</text>
</comment>
<comment type="subunit">
    <text evidence="22">Interacts with SNAI1 and SP1 upon 12-O-tetradecanoylphorbol-13-acetate (TPA) induction.</text>
</comment>
<gene>
    <name evidence="29" type="ORF">LTLLF_174480</name>
</gene>
<proteinExistence type="inferred from homology"/>
<comment type="domain">
    <text evidence="25">The JmjC domain and the C6-type zinc-finger are required for the demethylation activity.</text>
</comment>
<dbReference type="Pfam" id="PF11914">
    <property type="entry name" value="DUF3432"/>
    <property type="match status" value="1"/>
</dbReference>
<dbReference type="GO" id="GO:0008270">
    <property type="term" value="F:zinc ion binding"/>
    <property type="evidence" value="ECO:0007669"/>
    <property type="project" value="UniProtKB-KW"/>
</dbReference>
<feature type="compositionally biased region" description="Basic residues" evidence="26">
    <location>
        <begin position="2535"/>
        <end position="2545"/>
    </location>
</feature>
<feature type="region of interest" description="Disordered" evidence="26">
    <location>
        <begin position="761"/>
        <end position="808"/>
    </location>
</feature>
<dbReference type="SMART" id="SM00558">
    <property type="entry name" value="JmjC"/>
    <property type="match status" value="1"/>
</dbReference>
<dbReference type="PROSITE" id="PS50157">
    <property type="entry name" value="ZINC_FINGER_C2H2_2"/>
    <property type="match status" value="3"/>
</dbReference>
<feature type="compositionally biased region" description="Basic and acidic residues" evidence="26">
    <location>
        <begin position="1910"/>
        <end position="1924"/>
    </location>
</feature>
<dbReference type="InterPro" id="IPR054504">
    <property type="entry name" value="PWWP_KDM3B"/>
</dbReference>
<dbReference type="FunFam" id="3.30.160.60:FF:000733">
    <property type="entry name" value="Zinc finger protein 236 variant"/>
    <property type="match status" value="1"/>
</dbReference>
<dbReference type="EC" id="1.14.11.65" evidence="25"/>
<dbReference type="GO" id="GO:0000785">
    <property type="term" value="C:chromatin"/>
    <property type="evidence" value="ECO:0007669"/>
    <property type="project" value="TreeGrafter"/>
</dbReference>
<evidence type="ECO:0000256" key="21">
    <source>
        <dbReference type="ARBA" id="ARBA00047648"/>
    </source>
</evidence>
<dbReference type="GO" id="GO:0001228">
    <property type="term" value="F:DNA-binding transcription activator activity, RNA polymerase II-specific"/>
    <property type="evidence" value="ECO:0007669"/>
    <property type="project" value="UniProtKB-ARBA"/>
</dbReference>
<evidence type="ECO:0000256" key="20">
    <source>
        <dbReference type="ARBA" id="ARBA00037987"/>
    </source>
</evidence>
<comment type="function">
    <text evidence="24">Transcriptional regulator. Recognizes and binds to the DNA sequence 5'-GCG(T/G)GGGCG-3'(EGR-site) in the promoter region of target genes. Binds double-stranded target DNA, irrespective of the cytosine methylation status. Regulates the transcription of numerous target genes, and thereby plays an important role in regulating the response to growth factors, DNA damage, and ischemia. Plays a role in the regulation of cell survival, proliferation and cell death.</text>
</comment>
<feature type="compositionally biased region" description="Low complexity" evidence="26">
    <location>
        <begin position="607"/>
        <end position="619"/>
    </location>
</feature>
<evidence type="ECO:0000256" key="10">
    <source>
        <dbReference type="ARBA" id="ARBA00022853"/>
    </source>
</evidence>
<dbReference type="GO" id="GO:0000978">
    <property type="term" value="F:RNA polymerase II cis-regulatory region sequence-specific DNA binding"/>
    <property type="evidence" value="ECO:0007669"/>
    <property type="project" value="UniProtKB-ARBA"/>
</dbReference>
<dbReference type="Gene3D" id="2.60.120.650">
    <property type="entry name" value="Cupin"/>
    <property type="match status" value="1"/>
</dbReference>
<evidence type="ECO:0000256" key="5">
    <source>
        <dbReference type="ARBA" id="ARBA00022490"/>
    </source>
</evidence>
<dbReference type="Pfam" id="PF03134">
    <property type="entry name" value="TB2_DP1_HVA22"/>
    <property type="match status" value="1"/>
</dbReference>
<keyword evidence="19 24" id="KW-0539">Nucleus</keyword>
<keyword evidence="17 24" id="KW-0010">Activator</keyword>
<feature type="compositionally biased region" description="Low complexity" evidence="26">
    <location>
        <begin position="1968"/>
        <end position="1985"/>
    </location>
</feature>
<dbReference type="FunFam" id="3.30.160.60:FF:000769">
    <property type="entry name" value="Early growth response 2b"/>
    <property type="match status" value="1"/>
</dbReference>
<keyword evidence="11" id="KW-0223">Dioxygenase</keyword>
<organism evidence="29 30">
    <name type="scientific">Microtus ochrogaster</name>
    <name type="common">Prairie vole</name>
    <dbReference type="NCBI Taxonomy" id="79684"/>
    <lineage>
        <taxon>Eukaryota</taxon>
        <taxon>Metazoa</taxon>
        <taxon>Chordata</taxon>
        <taxon>Craniata</taxon>
        <taxon>Vertebrata</taxon>
        <taxon>Euteleostomi</taxon>
        <taxon>Mammalia</taxon>
        <taxon>Eutheria</taxon>
        <taxon>Euarchontoglires</taxon>
        <taxon>Glires</taxon>
        <taxon>Rodentia</taxon>
        <taxon>Myomorpha</taxon>
        <taxon>Muroidea</taxon>
        <taxon>Cricetidae</taxon>
        <taxon>Arvicolinae</taxon>
        <taxon>Microtus</taxon>
    </lineage>
</organism>
<dbReference type="GO" id="GO:0000118">
    <property type="term" value="C:histone deacetylase complex"/>
    <property type="evidence" value="ECO:0007669"/>
    <property type="project" value="UniProtKB-UniRule"/>
</dbReference>
<feature type="region of interest" description="Disordered" evidence="26">
    <location>
        <begin position="2572"/>
        <end position="2602"/>
    </location>
</feature>
<dbReference type="EMBL" id="JAATJU010024200">
    <property type="protein sequence ID" value="KAH0506164.1"/>
    <property type="molecule type" value="Genomic_DNA"/>
</dbReference>
<evidence type="ECO:0000256" key="6">
    <source>
        <dbReference type="ARBA" id="ARBA00022723"/>
    </source>
</evidence>
<dbReference type="GO" id="GO:0002931">
    <property type="term" value="P:response to ischemia"/>
    <property type="evidence" value="ECO:0007669"/>
    <property type="project" value="UniProtKB-ARBA"/>
</dbReference>
<feature type="compositionally biased region" description="Low complexity" evidence="26">
    <location>
        <begin position="379"/>
        <end position="390"/>
    </location>
</feature>
<dbReference type="FunFam" id="2.60.120.650:FF:000004">
    <property type="entry name" value="Putative lysine-specific demethylase 3B"/>
    <property type="match status" value="1"/>
</dbReference>
<dbReference type="SMART" id="SM00355">
    <property type="entry name" value="ZnF_C2H2"/>
    <property type="match status" value="3"/>
</dbReference>
<keyword evidence="8 23" id="KW-0863">Zinc-finger</keyword>
<evidence type="ECO:0000256" key="18">
    <source>
        <dbReference type="ARBA" id="ARBA00023163"/>
    </source>
</evidence>
<feature type="region of interest" description="Disordered" evidence="26">
    <location>
        <begin position="1867"/>
        <end position="1996"/>
    </location>
</feature>
<comment type="function">
    <text evidence="25">Histone demethylase that specifically demethylates 'Lys-9' of histone H3, thereby playing a central role in histone code.</text>
</comment>
<dbReference type="GO" id="GO:0003712">
    <property type="term" value="F:transcription coregulator activity"/>
    <property type="evidence" value="ECO:0007669"/>
    <property type="project" value="TreeGrafter"/>
</dbReference>
<comment type="similarity">
    <text evidence="3 24">Belongs to the EGR C2H2-type zinc-finger protein family.</text>
</comment>
<comment type="cofactor">
    <cofactor evidence="25">
        <name>Fe(2+)</name>
        <dbReference type="ChEBI" id="CHEBI:29033"/>
    </cofactor>
    <text evidence="25">Binds 1 Fe(2+) ion per subunit.</text>
</comment>
<comment type="domain">
    <text evidence="25">Leu-Xaa-Xaa-Leu-Leu (LXXLL) motifs are known to mediate the association with nuclear receptors.</text>
</comment>
<keyword evidence="16 24" id="KW-0238">DNA-binding</keyword>
<evidence type="ECO:0000256" key="11">
    <source>
        <dbReference type="ARBA" id="ARBA00022964"/>
    </source>
</evidence>
<evidence type="ECO:0000256" key="8">
    <source>
        <dbReference type="ARBA" id="ARBA00022771"/>
    </source>
</evidence>